<evidence type="ECO:0000256" key="1">
    <source>
        <dbReference type="SAM" id="Coils"/>
    </source>
</evidence>
<reference evidence="2 3" key="1">
    <citation type="submission" date="2022-08" db="EMBL/GenBank/DDBJ databases">
        <title>Aerococcaceae sp. nov isolated from spoiled eye mask.</title>
        <authorList>
            <person name="Zhou G."/>
            <person name="Xie X.-B."/>
            <person name="Shi Q.-S."/>
            <person name="Wang Y.-S."/>
            <person name="Wen X."/>
            <person name="Peng H."/>
            <person name="Yang X.-J."/>
            <person name="Tao H.-B."/>
            <person name="Huang X.-M."/>
        </authorList>
    </citation>
    <scope>NUCLEOTIDE SEQUENCE [LARGE SCALE GENOMIC DNA]</scope>
    <source>
        <strain evidence="3">DM20194951</strain>
    </source>
</reference>
<protein>
    <submittedName>
        <fullName evidence="2">Uncharacterized protein</fullName>
    </submittedName>
</protein>
<proteinExistence type="predicted"/>
<dbReference type="Proteomes" id="UP001315967">
    <property type="component" value="Chromosome"/>
</dbReference>
<dbReference type="EMBL" id="CP102453">
    <property type="protein sequence ID" value="UUX33586.1"/>
    <property type="molecule type" value="Genomic_DNA"/>
</dbReference>
<keyword evidence="3" id="KW-1185">Reference proteome</keyword>
<organism evidence="2 3">
    <name type="scientific">Fundicoccus culcitae</name>
    <dbReference type="NCBI Taxonomy" id="2969821"/>
    <lineage>
        <taxon>Bacteria</taxon>
        <taxon>Bacillati</taxon>
        <taxon>Bacillota</taxon>
        <taxon>Bacilli</taxon>
        <taxon>Lactobacillales</taxon>
        <taxon>Aerococcaceae</taxon>
        <taxon>Fundicoccus</taxon>
    </lineage>
</organism>
<gene>
    <name evidence="2" type="ORF">NRE15_11865</name>
</gene>
<dbReference type="RefSeq" id="WP_313793088.1">
    <property type="nucleotide sequence ID" value="NZ_CP102453.1"/>
</dbReference>
<sequence>MQYQITIQEAIFTLSNLNKQIDTFNRRLYTNFFGPIRVDGVKIGQATKAEANAADLMAYQNLVTDASTLRQAIAQVNQENTIDDLTVTYQLEWLRHSRKLLANLEQLLNQQETRVENGVGVVEYGAYNEPLVQETVAQLSKQANALSSKIDLFNAQTTLTVDLIQDL</sequence>
<evidence type="ECO:0000313" key="2">
    <source>
        <dbReference type="EMBL" id="UUX33586.1"/>
    </source>
</evidence>
<feature type="coiled-coil region" evidence="1">
    <location>
        <begin position="59"/>
        <end position="156"/>
    </location>
</feature>
<name>A0ABY5P4T5_9LACT</name>
<accession>A0ABY5P4T5</accession>
<keyword evidence="1" id="KW-0175">Coiled coil</keyword>
<evidence type="ECO:0000313" key="3">
    <source>
        <dbReference type="Proteomes" id="UP001315967"/>
    </source>
</evidence>
<dbReference type="Gene3D" id="6.10.320.10">
    <property type="match status" value="1"/>
</dbReference>